<dbReference type="FunCoup" id="G8JWN5">
    <property type="interactions" value="36"/>
</dbReference>
<dbReference type="STRING" id="931890.G8JWN5"/>
<keyword evidence="2" id="KW-0732">Signal</keyword>
<dbReference type="KEGG" id="erc:Ecym_7427"/>
<organism evidence="3 4">
    <name type="scientific">Eremothecium cymbalariae (strain CBS 270.75 / DBVPG 7215 / KCTC 17166 / NRRL Y-17582)</name>
    <name type="common">Yeast</name>
    <dbReference type="NCBI Taxonomy" id="931890"/>
    <lineage>
        <taxon>Eukaryota</taxon>
        <taxon>Fungi</taxon>
        <taxon>Dikarya</taxon>
        <taxon>Ascomycota</taxon>
        <taxon>Saccharomycotina</taxon>
        <taxon>Saccharomycetes</taxon>
        <taxon>Saccharomycetales</taxon>
        <taxon>Saccharomycetaceae</taxon>
        <taxon>Eremothecium</taxon>
    </lineage>
</organism>
<dbReference type="GeneID" id="11471450"/>
<name>G8JWN5_ERECY</name>
<sequence>MLLWVISIQSVLSHASKEPIVLYAETVTTKEKHPLCSLVYFHETETSPEHYQVIDVNNDLPPGPYCVGAAINNKPYACHAYLTLETPLDYDLHIHRDTNKTPYKLSLTTNPEASGIIPIITDSKPGPQAAIKKLKKSTKTYQDKRANSGSATASFGEGSEPDKRSFIQKNWKLILLGILVYALFNRKPEES</sequence>
<evidence type="ECO:0000313" key="4">
    <source>
        <dbReference type="Proteomes" id="UP000006790"/>
    </source>
</evidence>
<dbReference type="AlphaFoldDB" id="G8JWN5"/>
<dbReference type="eggNOG" id="ENOG502S1Z2">
    <property type="taxonomic scope" value="Eukaryota"/>
</dbReference>
<reference evidence="4" key="1">
    <citation type="journal article" date="2012" name="G3 (Bethesda)">
        <title>Pichia sorbitophila, an interspecies yeast hybrid reveals early steps of genome resolution following polyploidization.</title>
        <authorList>
            <person name="Leh Louis V."/>
            <person name="Despons L."/>
            <person name="Friedrich A."/>
            <person name="Martin T."/>
            <person name="Durrens P."/>
            <person name="Casaregola S."/>
            <person name="Neuveglise C."/>
            <person name="Fairhead C."/>
            <person name="Marck C."/>
            <person name="Cruz J.A."/>
            <person name="Straub M.L."/>
            <person name="Kugler V."/>
            <person name="Sacerdot C."/>
            <person name="Uzunov Z."/>
            <person name="Thierry A."/>
            <person name="Weiss S."/>
            <person name="Bleykasten C."/>
            <person name="De Montigny J."/>
            <person name="Jacques N."/>
            <person name="Jung P."/>
            <person name="Lemaire M."/>
            <person name="Mallet S."/>
            <person name="Morel G."/>
            <person name="Richard G.F."/>
            <person name="Sarkar A."/>
            <person name="Savel G."/>
            <person name="Schacherer J."/>
            <person name="Seret M.L."/>
            <person name="Talla E."/>
            <person name="Samson G."/>
            <person name="Jubin C."/>
            <person name="Poulain J."/>
            <person name="Vacherie B."/>
            <person name="Barbe V."/>
            <person name="Pelletier E."/>
            <person name="Sherman D.J."/>
            <person name="Westhof E."/>
            <person name="Weissenbach J."/>
            <person name="Baret P.V."/>
            <person name="Wincker P."/>
            <person name="Gaillardin C."/>
            <person name="Dujon B."/>
            <person name="Souciet J.L."/>
        </authorList>
    </citation>
    <scope>NUCLEOTIDE SEQUENCE [LARGE SCALE GENOMIC DNA]</scope>
    <source>
        <strain evidence="4">CBS 270.75 / DBVPG 7215 / KCTC 17166 / NRRL Y-17582</strain>
    </source>
</reference>
<dbReference type="GO" id="GO:0032977">
    <property type="term" value="F:membrane insertase activity"/>
    <property type="evidence" value="ECO:0007669"/>
    <property type="project" value="EnsemblFungi"/>
</dbReference>
<gene>
    <name evidence="3" type="ordered locus">Ecym_7427</name>
</gene>
<dbReference type="InParanoid" id="G8JWN5"/>
<accession>G8JWN5</accession>
<dbReference type="Proteomes" id="UP000006790">
    <property type="component" value="Chromosome 7"/>
</dbReference>
<dbReference type="EMBL" id="CP002503">
    <property type="protein sequence ID" value="AET41250.1"/>
    <property type="molecule type" value="Genomic_DNA"/>
</dbReference>
<dbReference type="GO" id="GO:0072546">
    <property type="term" value="C:EMC complex"/>
    <property type="evidence" value="ECO:0007669"/>
    <property type="project" value="EnsemblFungi"/>
</dbReference>
<dbReference type="GO" id="GO:0045050">
    <property type="term" value="P:protein insertion into ER membrane by stop-transfer membrane-anchor sequence"/>
    <property type="evidence" value="ECO:0007669"/>
    <property type="project" value="EnsemblFungi"/>
</dbReference>
<feature type="region of interest" description="Disordered" evidence="1">
    <location>
        <begin position="137"/>
        <end position="162"/>
    </location>
</feature>
<evidence type="ECO:0008006" key="5">
    <source>
        <dbReference type="Google" id="ProtNLM"/>
    </source>
</evidence>
<protein>
    <recommendedName>
        <fullName evidence="5">ER membrane protein complex subunit 10</fullName>
    </recommendedName>
</protein>
<dbReference type="RefSeq" id="XP_003648067.1">
    <property type="nucleotide sequence ID" value="XM_003648019.1"/>
</dbReference>
<dbReference type="Pfam" id="PF21203">
    <property type="entry name" value="ECM10"/>
    <property type="match status" value="1"/>
</dbReference>
<dbReference type="OrthoDB" id="1894652at2759"/>
<evidence type="ECO:0000313" key="3">
    <source>
        <dbReference type="EMBL" id="AET41250.1"/>
    </source>
</evidence>
<proteinExistence type="predicted"/>
<evidence type="ECO:0000256" key="2">
    <source>
        <dbReference type="SAM" id="SignalP"/>
    </source>
</evidence>
<evidence type="ECO:0000256" key="1">
    <source>
        <dbReference type="SAM" id="MobiDB-lite"/>
    </source>
</evidence>
<dbReference type="HOGENOM" id="CLU_117308_0_0_1"/>
<keyword evidence="4" id="KW-1185">Reference proteome</keyword>
<dbReference type="OMA" id="SFIQKNW"/>
<feature type="signal peptide" evidence="2">
    <location>
        <begin position="1"/>
        <end position="15"/>
    </location>
</feature>
<feature type="chain" id="PRO_5012045253" description="ER membrane protein complex subunit 10" evidence="2">
    <location>
        <begin position="16"/>
        <end position="191"/>
    </location>
</feature>